<dbReference type="SUPFAM" id="SSF55961">
    <property type="entry name" value="Bet v1-like"/>
    <property type="match status" value="1"/>
</dbReference>
<dbReference type="RefSeq" id="WP_378321297.1">
    <property type="nucleotide sequence ID" value="NZ_JBHUHY010000016.1"/>
</dbReference>
<dbReference type="PANTHER" id="PTHR39332">
    <property type="entry name" value="BLL4707 PROTEIN"/>
    <property type="match status" value="1"/>
</dbReference>
<dbReference type="Gene3D" id="3.30.530.20">
    <property type="match status" value="1"/>
</dbReference>
<name>A0ABW5B1Q7_9FLAO</name>
<dbReference type="Pfam" id="PF10604">
    <property type="entry name" value="Polyketide_cyc2"/>
    <property type="match status" value="1"/>
</dbReference>
<sequence>MKKTIETSHKLNANPEKVWTIISKASGVNEWLPIITSCSFEGNKRICTTEQGDLKETILIIDNANKIFQYAIDEQPLLPIHNVVGTMKVLTKNGGTELI</sequence>
<dbReference type="InterPro" id="IPR023393">
    <property type="entry name" value="START-like_dom_sf"/>
</dbReference>
<proteinExistence type="predicted"/>
<dbReference type="EMBL" id="JBHUHY010000016">
    <property type="protein sequence ID" value="MFD2188272.1"/>
    <property type="molecule type" value="Genomic_DNA"/>
</dbReference>
<dbReference type="PANTHER" id="PTHR39332:SF7">
    <property type="entry name" value="SRPBCC FAMILY PROTEIN"/>
    <property type="match status" value="1"/>
</dbReference>
<protein>
    <submittedName>
        <fullName evidence="1">SRPBCC family protein</fullName>
    </submittedName>
</protein>
<organism evidence="1 2">
    <name type="scientific">Aquimarina celericrescens</name>
    <dbReference type="NCBI Taxonomy" id="1964542"/>
    <lineage>
        <taxon>Bacteria</taxon>
        <taxon>Pseudomonadati</taxon>
        <taxon>Bacteroidota</taxon>
        <taxon>Flavobacteriia</taxon>
        <taxon>Flavobacteriales</taxon>
        <taxon>Flavobacteriaceae</taxon>
        <taxon>Aquimarina</taxon>
    </lineage>
</organism>
<dbReference type="CDD" id="cd07821">
    <property type="entry name" value="PYR_PYL_RCAR_like"/>
    <property type="match status" value="1"/>
</dbReference>
<dbReference type="InterPro" id="IPR019587">
    <property type="entry name" value="Polyketide_cyclase/dehydratase"/>
</dbReference>
<reference evidence="2" key="1">
    <citation type="journal article" date="2019" name="Int. J. Syst. Evol. Microbiol.">
        <title>The Global Catalogue of Microorganisms (GCM) 10K type strain sequencing project: providing services to taxonomists for standard genome sequencing and annotation.</title>
        <authorList>
            <consortium name="The Broad Institute Genomics Platform"/>
            <consortium name="The Broad Institute Genome Sequencing Center for Infectious Disease"/>
            <person name="Wu L."/>
            <person name="Ma J."/>
        </authorList>
    </citation>
    <scope>NUCLEOTIDE SEQUENCE [LARGE SCALE GENOMIC DNA]</scope>
    <source>
        <strain evidence="2">DT92</strain>
    </source>
</reference>
<dbReference type="Proteomes" id="UP001597344">
    <property type="component" value="Unassembled WGS sequence"/>
</dbReference>
<gene>
    <name evidence="1" type="ORF">ACFSJT_15820</name>
</gene>
<keyword evidence="2" id="KW-1185">Reference proteome</keyword>
<evidence type="ECO:0000313" key="1">
    <source>
        <dbReference type="EMBL" id="MFD2188272.1"/>
    </source>
</evidence>
<evidence type="ECO:0000313" key="2">
    <source>
        <dbReference type="Proteomes" id="UP001597344"/>
    </source>
</evidence>
<comment type="caution">
    <text evidence="1">The sequence shown here is derived from an EMBL/GenBank/DDBJ whole genome shotgun (WGS) entry which is preliminary data.</text>
</comment>
<accession>A0ABW5B1Q7</accession>